<dbReference type="GO" id="GO:0008610">
    <property type="term" value="P:lipid biosynthetic process"/>
    <property type="evidence" value="ECO:0007669"/>
    <property type="project" value="InterPro"/>
</dbReference>
<gene>
    <name evidence="7" type="ORF">HELGO_WM6451</name>
</gene>
<keyword evidence="2 7" id="KW-0489">Methyltransferase</keyword>
<dbReference type="EC" id="2.1.1.79" evidence="7"/>
<comment type="similarity">
    <text evidence="1">Belongs to the CFA/CMAS family.</text>
</comment>
<accession>A0A6S6T4S8</accession>
<dbReference type="InterPro" id="IPR003333">
    <property type="entry name" value="CMAS"/>
</dbReference>
<dbReference type="InterPro" id="IPR050723">
    <property type="entry name" value="CFA/CMAS"/>
</dbReference>
<reference evidence="7" key="1">
    <citation type="submission" date="2020-01" db="EMBL/GenBank/DDBJ databases">
        <authorList>
            <person name="Meier V. D."/>
            <person name="Meier V D."/>
        </authorList>
    </citation>
    <scope>NUCLEOTIDE SEQUENCE</scope>
    <source>
        <strain evidence="7">HLG_WM_MAG_12</strain>
    </source>
</reference>
<evidence type="ECO:0000256" key="4">
    <source>
        <dbReference type="ARBA" id="ARBA00022691"/>
    </source>
</evidence>
<dbReference type="CDD" id="cd02440">
    <property type="entry name" value="AdoMet_MTases"/>
    <property type="match status" value="1"/>
</dbReference>
<protein>
    <submittedName>
        <fullName evidence="7">Cyclopropane-fatty-acyl-phospholipid synthase (EC, plant type)</fullName>
        <ecNumber evidence="7">2.1.1.79</ecNumber>
    </submittedName>
</protein>
<evidence type="ECO:0000256" key="6">
    <source>
        <dbReference type="PIRSR" id="PIRSR003085-1"/>
    </source>
</evidence>
<dbReference type="InterPro" id="IPR029063">
    <property type="entry name" value="SAM-dependent_MTases_sf"/>
</dbReference>
<keyword evidence="3 7" id="KW-0808">Transferase</keyword>
<evidence type="ECO:0000313" key="7">
    <source>
        <dbReference type="EMBL" id="CAA6811595.1"/>
    </source>
</evidence>
<dbReference type="GO" id="GO:0032259">
    <property type="term" value="P:methylation"/>
    <property type="evidence" value="ECO:0007669"/>
    <property type="project" value="UniProtKB-KW"/>
</dbReference>
<dbReference type="PANTHER" id="PTHR43667:SF2">
    <property type="entry name" value="FATTY ACID C-METHYL TRANSFERASE"/>
    <property type="match status" value="1"/>
</dbReference>
<dbReference type="Gene3D" id="3.40.50.150">
    <property type="entry name" value="Vaccinia Virus protein VP39"/>
    <property type="match status" value="1"/>
</dbReference>
<evidence type="ECO:0000256" key="2">
    <source>
        <dbReference type="ARBA" id="ARBA00022603"/>
    </source>
</evidence>
<keyword evidence="5" id="KW-0443">Lipid metabolism</keyword>
<evidence type="ECO:0000256" key="5">
    <source>
        <dbReference type="ARBA" id="ARBA00023098"/>
    </source>
</evidence>
<organism evidence="7">
    <name type="scientific">uncultured Campylobacterales bacterium</name>
    <dbReference type="NCBI Taxonomy" id="352960"/>
    <lineage>
        <taxon>Bacteria</taxon>
        <taxon>Pseudomonadati</taxon>
        <taxon>Campylobacterota</taxon>
        <taxon>Epsilonproteobacteria</taxon>
        <taxon>Campylobacterales</taxon>
        <taxon>environmental samples</taxon>
    </lineage>
</organism>
<proteinExistence type="inferred from homology"/>
<sequence>MRGFWNKLGHRFLLKISEGSLMVTYPCGESINYGDDSSKTKAILKIYKNSFFKNLFLYGDIGFGESYMYEDFSTNSLDNLIKIGIINSKKLGTLTNDEKGKWINLLPNLNILKQKLRKNSKKNSKKNISEHYDLSNDFFELILDDSMLYSSAVFNENNSLSKAQENKLQLLVDKLDIKENSHILEIGSGWGAAALYLAKNTNCKVTTVTLSIEQKKFCEERFAKEGLSDKIEVLLKDYRDVQGQYDGIISIEMFEAVGKEYFATFFKKCDELLKPNKNLVMQVITIPAQRYKYYSKSTDFIQKYIFPGGHLPSIEKMIENTSKHTSFNLTHLSDYTNDYAKTLNTWYDNFQGNIEKVKELGFDTKFIKMWEMYLKYCEMGFIDNKINLNQLTLKKAI</sequence>
<dbReference type="SUPFAM" id="SSF53335">
    <property type="entry name" value="S-adenosyl-L-methionine-dependent methyltransferases"/>
    <property type="match status" value="1"/>
</dbReference>
<dbReference type="PANTHER" id="PTHR43667">
    <property type="entry name" value="CYCLOPROPANE-FATTY-ACYL-PHOSPHOLIPID SYNTHASE"/>
    <property type="match status" value="1"/>
</dbReference>
<dbReference type="PIRSF" id="PIRSF003085">
    <property type="entry name" value="CMAS"/>
    <property type="match status" value="1"/>
</dbReference>
<name>A0A6S6T4S8_9BACT</name>
<evidence type="ECO:0000256" key="1">
    <source>
        <dbReference type="ARBA" id="ARBA00010815"/>
    </source>
</evidence>
<dbReference type="EMBL" id="CACVAW010000044">
    <property type="protein sequence ID" value="CAA6811595.1"/>
    <property type="molecule type" value="Genomic_DNA"/>
</dbReference>
<keyword evidence="4" id="KW-0949">S-adenosyl-L-methionine</keyword>
<feature type="active site" evidence="6">
    <location>
        <position position="377"/>
    </location>
</feature>
<dbReference type="GO" id="GO:0008825">
    <property type="term" value="F:cyclopropane-fatty-acyl-phospholipid synthase activity"/>
    <property type="evidence" value="ECO:0007669"/>
    <property type="project" value="UniProtKB-EC"/>
</dbReference>
<dbReference type="AlphaFoldDB" id="A0A6S6T4S8"/>
<dbReference type="Pfam" id="PF02353">
    <property type="entry name" value="CMAS"/>
    <property type="match status" value="1"/>
</dbReference>
<evidence type="ECO:0000256" key="3">
    <source>
        <dbReference type="ARBA" id="ARBA00022679"/>
    </source>
</evidence>